<dbReference type="GO" id="GO:0016740">
    <property type="term" value="F:transferase activity"/>
    <property type="evidence" value="ECO:0007669"/>
    <property type="project" value="UniProtKB-KW"/>
</dbReference>
<organism evidence="9 10">
    <name type="scientific">Paenibacillus gansuensis</name>
    <dbReference type="NCBI Taxonomy" id="306542"/>
    <lineage>
        <taxon>Bacteria</taxon>
        <taxon>Bacillati</taxon>
        <taxon>Bacillota</taxon>
        <taxon>Bacilli</taxon>
        <taxon>Bacillales</taxon>
        <taxon>Paenibacillaceae</taxon>
        <taxon>Paenibacillus</taxon>
    </lineage>
</organism>
<dbReference type="RefSeq" id="WP_377605985.1">
    <property type="nucleotide sequence ID" value="NZ_JBHUME010000013.1"/>
</dbReference>
<dbReference type="EMBL" id="JBHUME010000013">
    <property type="protein sequence ID" value="MFD2614761.1"/>
    <property type="molecule type" value="Genomic_DNA"/>
</dbReference>
<evidence type="ECO:0000313" key="10">
    <source>
        <dbReference type="Proteomes" id="UP001597541"/>
    </source>
</evidence>
<dbReference type="InterPro" id="IPR055066">
    <property type="entry name" value="AASDHPPT_N"/>
</dbReference>
<dbReference type="NCBIfam" id="TIGR00556">
    <property type="entry name" value="pantethn_trn"/>
    <property type="match status" value="1"/>
</dbReference>
<dbReference type="InterPro" id="IPR008278">
    <property type="entry name" value="4-PPantetheinyl_Trfase_dom"/>
</dbReference>
<evidence type="ECO:0000256" key="4">
    <source>
        <dbReference type="ARBA" id="ARBA00022723"/>
    </source>
</evidence>
<evidence type="ECO:0000256" key="3">
    <source>
        <dbReference type="ARBA" id="ARBA00022679"/>
    </source>
</evidence>
<accession>A0ABW5PIR6</accession>
<dbReference type="Proteomes" id="UP001597541">
    <property type="component" value="Unassembled WGS sequence"/>
</dbReference>
<reference evidence="10" key="1">
    <citation type="journal article" date="2019" name="Int. J. Syst. Evol. Microbiol.">
        <title>The Global Catalogue of Microorganisms (GCM) 10K type strain sequencing project: providing services to taxonomists for standard genome sequencing and annotation.</title>
        <authorList>
            <consortium name="The Broad Institute Genomics Platform"/>
            <consortium name="The Broad Institute Genome Sequencing Center for Infectious Disease"/>
            <person name="Wu L."/>
            <person name="Ma J."/>
        </authorList>
    </citation>
    <scope>NUCLEOTIDE SEQUENCE [LARGE SCALE GENOMIC DNA]</scope>
    <source>
        <strain evidence="10">KCTC 3950</strain>
    </source>
</reference>
<evidence type="ECO:0000256" key="6">
    <source>
        <dbReference type="ARBA" id="ARBA00023194"/>
    </source>
</evidence>
<keyword evidence="10" id="KW-1185">Reference proteome</keyword>
<gene>
    <name evidence="9" type="ORF">ACFSUF_20310</name>
</gene>
<evidence type="ECO:0000313" key="9">
    <source>
        <dbReference type="EMBL" id="MFD2614761.1"/>
    </source>
</evidence>
<dbReference type="InterPro" id="IPR037143">
    <property type="entry name" value="4-PPantetheinyl_Trfase_dom_sf"/>
</dbReference>
<evidence type="ECO:0000259" key="8">
    <source>
        <dbReference type="Pfam" id="PF22624"/>
    </source>
</evidence>
<dbReference type="Gene3D" id="3.90.470.20">
    <property type="entry name" value="4'-phosphopantetheinyl transferase domain"/>
    <property type="match status" value="2"/>
</dbReference>
<dbReference type="InterPro" id="IPR050559">
    <property type="entry name" value="P-Pant_transferase_sf"/>
</dbReference>
<dbReference type="PANTHER" id="PTHR12215:SF10">
    <property type="entry name" value="L-AMINOADIPATE-SEMIALDEHYDE DEHYDROGENASE-PHOSPHOPANTETHEINYL TRANSFERASE"/>
    <property type="match status" value="1"/>
</dbReference>
<comment type="cofactor">
    <cofactor evidence="1">
        <name>Mg(2+)</name>
        <dbReference type="ChEBI" id="CHEBI:18420"/>
    </cofactor>
</comment>
<proteinExistence type="inferred from homology"/>
<evidence type="ECO:0000256" key="5">
    <source>
        <dbReference type="ARBA" id="ARBA00022842"/>
    </source>
</evidence>
<comment type="similarity">
    <text evidence="2">Belongs to the P-Pant transferase superfamily. Gsp/Sfp/HetI/AcpT family.</text>
</comment>
<dbReference type="Pfam" id="PF22624">
    <property type="entry name" value="AASDHPPT_N"/>
    <property type="match status" value="1"/>
</dbReference>
<evidence type="ECO:0000259" key="7">
    <source>
        <dbReference type="Pfam" id="PF01648"/>
    </source>
</evidence>
<dbReference type="Pfam" id="PF01648">
    <property type="entry name" value="ACPS"/>
    <property type="match status" value="1"/>
</dbReference>
<protein>
    <submittedName>
        <fullName evidence="9">4'-phosphopantetheinyl transferase family protein</fullName>
    </submittedName>
</protein>
<comment type="caution">
    <text evidence="9">The sequence shown here is derived from an EMBL/GenBank/DDBJ whole genome shotgun (WGS) entry which is preliminary data.</text>
</comment>
<keyword evidence="4" id="KW-0479">Metal-binding</keyword>
<dbReference type="PANTHER" id="PTHR12215">
    <property type="entry name" value="PHOSPHOPANTETHEINE TRANSFERASE"/>
    <property type="match status" value="1"/>
</dbReference>
<feature type="domain" description="4'-phosphopantetheinyl transferase" evidence="7">
    <location>
        <begin position="103"/>
        <end position="203"/>
    </location>
</feature>
<evidence type="ECO:0000256" key="1">
    <source>
        <dbReference type="ARBA" id="ARBA00001946"/>
    </source>
</evidence>
<keyword evidence="5" id="KW-0460">Magnesium</keyword>
<evidence type="ECO:0000256" key="2">
    <source>
        <dbReference type="ARBA" id="ARBA00010990"/>
    </source>
</evidence>
<keyword evidence="6" id="KW-0045">Antibiotic biosynthesis</keyword>
<keyword evidence="3 9" id="KW-0808">Transferase</keyword>
<feature type="domain" description="4'-phosphopantetheinyl transferase N-terminal" evidence="8">
    <location>
        <begin position="16"/>
        <end position="99"/>
    </location>
</feature>
<sequence length="227" mass="26545">MLIDAIQINSYISNDCYSKCLNMLPQNERIYVQKYIRRDDRVRRLIGMLLIRKIASKKFQTPMYDIEISRNIYGKPYFKTNLDTHFNISHSGMWVVCITSDKPVGIDIEQITPIDISMADRFFTSSESSLLHSLTGNDQLKRFYELWTLKESYVKAQGKGLHIRLNSFSVELNQTHNVYINAKRQPVNLQLIDIHDRYVLATCAYEIGKQPKLRINILPNFLEEVFS</sequence>
<dbReference type="SUPFAM" id="SSF56214">
    <property type="entry name" value="4'-phosphopantetheinyl transferase"/>
    <property type="match status" value="2"/>
</dbReference>
<dbReference type="InterPro" id="IPR004568">
    <property type="entry name" value="Ppantetheine-prot_Trfase_dom"/>
</dbReference>
<name>A0ABW5PIR6_9BACL</name>